<accession>A0A1G2BWY2</accession>
<evidence type="ECO:0000313" key="2">
    <source>
        <dbReference type="EMBL" id="OGY93588.1"/>
    </source>
</evidence>
<name>A0A1G2BWY2_9BACT</name>
<keyword evidence="1" id="KW-0472">Membrane</keyword>
<dbReference type="InterPro" id="IPR024414">
    <property type="entry name" value="Uncharacterised_PrgI"/>
</dbReference>
<evidence type="ECO:0000313" key="3">
    <source>
        <dbReference type="Proteomes" id="UP000177626"/>
    </source>
</evidence>
<dbReference type="EMBL" id="MHKQ01000019">
    <property type="protein sequence ID" value="OGY93588.1"/>
    <property type="molecule type" value="Genomic_DNA"/>
</dbReference>
<dbReference type="AlphaFoldDB" id="A0A1G2BWY2"/>
<comment type="caution">
    <text evidence="2">The sequence shown here is derived from an EMBL/GenBank/DDBJ whole genome shotgun (WGS) entry which is preliminary data.</text>
</comment>
<gene>
    <name evidence="2" type="ORF">A2406_04445</name>
</gene>
<protein>
    <recommendedName>
        <fullName evidence="4">PrgI family protein</fullName>
    </recommendedName>
</protein>
<feature type="transmembrane region" description="Helical" evidence="1">
    <location>
        <begin position="45"/>
        <end position="65"/>
    </location>
</feature>
<feature type="transmembrane region" description="Helical" evidence="1">
    <location>
        <begin position="21"/>
        <end position="39"/>
    </location>
</feature>
<keyword evidence="1" id="KW-0812">Transmembrane</keyword>
<dbReference type="Pfam" id="PF12666">
    <property type="entry name" value="PrgI"/>
    <property type="match status" value="1"/>
</dbReference>
<evidence type="ECO:0000256" key="1">
    <source>
        <dbReference type="SAM" id="Phobius"/>
    </source>
</evidence>
<organism evidence="2 3">
    <name type="scientific">Candidatus Komeilibacteria bacterium RIFOXYC1_FULL_37_11</name>
    <dbReference type="NCBI Taxonomy" id="1798555"/>
    <lineage>
        <taxon>Bacteria</taxon>
        <taxon>Candidatus Komeiliibacteriota</taxon>
    </lineage>
</organism>
<proteinExistence type="predicted"/>
<sequence>MPERFIVPQFIDTEDKIWGPITVRQFVIILAGLLFGFIAYKLSDFSLFIFWVIFIAFFVGVFAFYKVNGAPFHTFALNFIDSTFKKPALRVWHKEYIKVQEFKSKKENQNPQVSIAHKQMVSSRKLSELSLIIDTGGVYKGEKQANEEHWVGFSNKKIND</sequence>
<keyword evidence="1" id="KW-1133">Transmembrane helix</keyword>
<evidence type="ECO:0008006" key="4">
    <source>
        <dbReference type="Google" id="ProtNLM"/>
    </source>
</evidence>
<dbReference type="Proteomes" id="UP000177626">
    <property type="component" value="Unassembled WGS sequence"/>
</dbReference>
<reference evidence="2 3" key="1">
    <citation type="journal article" date="2016" name="Nat. Commun.">
        <title>Thousands of microbial genomes shed light on interconnected biogeochemical processes in an aquifer system.</title>
        <authorList>
            <person name="Anantharaman K."/>
            <person name="Brown C.T."/>
            <person name="Hug L.A."/>
            <person name="Sharon I."/>
            <person name="Castelle C.J."/>
            <person name="Probst A.J."/>
            <person name="Thomas B.C."/>
            <person name="Singh A."/>
            <person name="Wilkins M.J."/>
            <person name="Karaoz U."/>
            <person name="Brodie E.L."/>
            <person name="Williams K.H."/>
            <person name="Hubbard S.S."/>
            <person name="Banfield J.F."/>
        </authorList>
    </citation>
    <scope>NUCLEOTIDE SEQUENCE [LARGE SCALE GENOMIC DNA]</scope>
</reference>